<dbReference type="AlphaFoldDB" id="A0A1B6JLD2"/>
<feature type="domain" description="Exonuclease" evidence="8">
    <location>
        <begin position="5"/>
        <end position="308"/>
    </location>
</feature>
<evidence type="ECO:0000313" key="9">
    <source>
        <dbReference type="EMBL" id="JAT00045.1"/>
    </source>
</evidence>
<evidence type="ECO:0000256" key="5">
    <source>
        <dbReference type="ARBA" id="ARBA00022839"/>
    </source>
</evidence>
<dbReference type="GO" id="GO:0008296">
    <property type="term" value="F:3'-5'-DNA exonuclease activity"/>
    <property type="evidence" value="ECO:0007669"/>
    <property type="project" value="TreeGrafter"/>
</dbReference>
<dbReference type="GO" id="GO:0006308">
    <property type="term" value="P:DNA catabolic process"/>
    <property type="evidence" value="ECO:0007669"/>
    <property type="project" value="TreeGrafter"/>
</dbReference>
<evidence type="ECO:0000256" key="6">
    <source>
        <dbReference type="ARBA" id="ARBA00022842"/>
    </source>
</evidence>
<accession>A0A1B6JLD2</accession>
<gene>
    <name evidence="9" type="ORF">g.29112</name>
</gene>
<dbReference type="SMART" id="SM00479">
    <property type="entry name" value="EXOIII"/>
    <property type="match status" value="1"/>
</dbReference>
<dbReference type="PANTHER" id="PTHR13058">
    <property type="entry name" value="THREE PRIME REPAIR EXONUCLEASE 1, 2"/>
    <property type="match status" value="1"/>
</dbReference>
<dbReference type="InterPro" id="IPR013520">
    <property type="entry name" value="Ribonucl_H"/>
</dbReference>
<name>A0A1B6JLD2_9HEMI</name>
<dbReference type="InterPro" id="IPR012337">
    <property type="entry name" value="RNaseH-like_sf"/>
</dbReference>
<dbReference type="Gene3D" id="3.30.420.10">
    <property type="entry name" value="Ribonuclease H-like superfamily/Ribonuclease H"/>
    <property type="match status" value="1"/>
</dbReference>
<keyword evidence="6" id="KW-0460">Magnesium</keyword>
<keyword evidence="5" id="KW-0269">Exonuclease</keyword>
<evidence type="ECO:0000256" key="3">
    <source>
        <dbReference type="ARBA" id="ARBA00022723"/>
    </source>
</evidence>
<comment type="cofactor">
    <cofactor evidence="1">
        <name>Mg(2+)</name>
        <dbReference type="ChEBI" id="CHEBI:18420"/>
    </cofactor>
</comment>
<dbReference type="GO" id="GO:0003676">
    <property type="term" value="F:nucleic acid binding"/>
    <property type="evidence" value="ECO:0007669"/>
    <property type="project" value="InterPro"/>
</dbReference>
<dbReference type="GO" id="GO:0005737">
    <property type="term" value="C:cytoplasm"/>
    <property type="evidence" value="ECO:0007669"/>
    <property type="project" value="TreeGrafter"/>
</dbReference>
<protein>
    <recommendedName>
        <fullName evidence="8">Exonuclease domain-containing protein</fullName>
    </recommendedName>
</protein>
<evidence type="ECO:0000259" key="8">
    <source>
        <dbReference type="SMART" id="SM00479"/>
    </source>
</evidence>
<comment type="similarity">
    <text evidence="7">Belongs to the exonuclease superfamily. TREX family.</text>
</comment>
<keyword evidence="3" id="KW-0479">Metal-binding</keyword>
<keyword evidence="2" id="KW-0540">Nuclease</keyword>
<proteinExistence type="inferred from homology"/>
<evidence type="ECO:0000256" key="4">
    <source>
        <dbReference type="ARBA" id="ARBA00022801"/>
    </source>
</evidence>
<sequence>METKTFVFFDLETTGLESGTRITEISLVAASRDHIIDKHNGVTKENIIGEDFLPRVLNKVNLTVYPCRMIHPIASEITGLTNENLEVQRPFDENLFKLIVYFMERLEKPICLVAHNGNKFDFPILQSELLKINKEFSDDLYCVDSLPGFREVLTRSHNREENAICGIKPLNDTNTMTAATLVPKCDWSCEEYDQELDQVTELAEKFTQEDKSLDSDKLDRKIQMEMQRIRAINENTPQRKSRKSATCQPINLPNVRRKILNDQQPRNFELKSIYESTTKRECLNSHRAEADALALLECVTAVGRPILEWMDSKRIPFKSIKKRW</sequence>
<dbReference type="InterPro" id="IPR040393">
    <property type="entry name" value="TREX1/2"/>
</dbReference>
<reference evidence="9" key="1">
    <citation type="submission" date="2015-11" db="EMBL/GenBank/DDBJ databases">
        <title>De novo transcriptome assembly of four potential Pierce s Disease insect vectors from Arizona vineyards.</title>
        <authorList>
            <person name="Tassone E.E."/>
        </authorList>
    </citation>
    <scope>NUCLEOTIDE SEQUENCE</scope>
</reference>
<evidence type="ECO:0000256" key="7">
    <source>
        <dbReference type="ARBA" id="ARBA00025769"/>
    </source>
</evidence>
<dbReference type="PANTHER" id="PTHR13058:SF19">
    <property type="entry name" value="LD40940P"/>
    <property type="match status" value="1"/>
</dbReference>
<evidence type="ECO:0000256" key="2">
    <source>
        <dbReference type="ARBA" id="ARBA00022722"/>
    </source>
</evidence>
<dbReference type="EMBL" id="GECU01007662">
    <property type="protein sequence ID" value="JAT00045.1"/>
    <property type="molecule type" value="Transcribed_RNA"/>
</dbReference>
<dbReference type="Pfam" id="PF00929">
    <property type="entry name" value="RNase_T"/>
    <property type="match status" value="1"/>
</dbReference>
<evidence type="ECO:0000256" key="1">
    <source>
        <dbReference type="ARBA" id="ARBA00001946"/>
    </source>
</evidence>
<keyword evidence="4" id="KW-0378">Hydrolase</keyword>
<organism evidence="9">
    <name type="scientific">Homalodisca liturata</name>
    <dbReference type="NCBI Taxonomy" id="320908"/>
    <lineage>
        <taxon>Eukaryota</taxon>
        <taxon>Metazoa</taxon>
        <taxon>Ecdysozoa</taxon>
        <taxon>Arthropoda</taxon>
        <taxon>Hexapoda</taxon>
        <taxon>Insecta</taxon>
        <taxon>Pterygota</taxon>
        <taxon>Neoptera</taxon>
        <taxon>Paraneoptera</taxon>
        <taxon>Hemiptera</taxon>
        <taxon>Auchenorrhyncha</taxon>
        <taxon>Membracoidea</taxon>
        <taxon>Cicadellidae</taxon>
        <taxon>Cicadellinae</taxon>
        <taxon>Proconiini</taxon>
        <taxon>Homalodisca</taxon>
    </lineage>
</organism>
<dbReference type="GO" id="GO:0046872">
    <property type="term" value="F:metal ion binding"/>
    <property type="evidence" value="ECO:0007669"/>
    <property type="project" value="UniProtKB-KW"/>
</dbReference>
<dbReference type="SUPFAM" id="SSF53098">
    <property type="entry name" value="Ribonuclease H-like"/>
    <property type="match status" value="1"/>
</dbReference>
<dbReference type="InterPro" id="IPR036397">
    <property type="entry name" value="RNaseH_sf"/>
</dbReference>